<evidence type="ECO:0008006" key="4">
    <source>
        <dbReference type="Google" id="ProtNLM"/>
    </source>
</evidence>
<feature type="transmembrane region" description="Helical" evidence="1">
    <location>
        <begin position="12"/>
        <end position="35"/>
    </location>
</feature>
<name>A0A8J8B2L0_9FIRM</name>
<protein>
    <recommendedName>
        <fullName evidence="4">Type II secretion system protein</fullName>
    </recommendedName>
</protein>
<proteinExistence type="predicted"/>
<reference evidence="2" key="1">
    <citation type="submission" date="2021-04" db="EMBL/GenBank/DDBJ databases">
        <title>Sinoanaerobacter chloroacetimidivorans sp. nov., an obligate anaerobic bacterium isolated from anaerobic sludge.</title>
        <authorList>
            <person name="Bao Y."/>
        </authorList>
    </citation>
    <scope>NUCLEOTIDE SEQUENCE</scope>
    <source>
        <strain evidence="2">BAD-6</strain>
    </source>
</reference>
<dbReference type="RefSeq" id="WP_227018985.1">
    <property type="nucleotide sequence ID" value="NZ_JAGSND010000009.1"/>
</dbReference>
<keyword evidence="1" id="KW-1133">Transmembrane helix</keyword>
<reference evidence="2" key="2">
    <citation type="submission" date="2021-04" db="EMBL/GenBank/DDBJ databases">
        <authorList>
            <person name="Liu J."/>
        </authorList>
    </citation>
    <scope>NUCLEOTIDE SEQUENCE</scope>
    <source>
        <strain evidence="2">BAD-6</strain>
    </source>
</reference>
<comment type="caution">
    <text evidence="2">The sequence shown here is derived from an EMBL/GenBank/DDBJ whole genome shotgun (WGS) entry which is preliminary data.</text>
</comment>
<sequence length="153" mass="17378">MNRKGISRSALFLTELIIVILFFAIASTITLQLFVKASGLADRTSDLNGGIMAVQSAAEIDKSTDLMSLDQKSRFEYYDENWEKTDEANKVYTLTSQVVLENRWAGTMAIFTYTLSARETVIYELTAKKYYSNQFYSNQIYSILTQGRGETDE</sequence>
<keyword evidence="3" id="KW-1185">Reference proteome</keyword>
<organism evidence="2 3">
    <name type="scientific">Sinanaerobacter chloroacetimidivorans</name>
    <dbReference type="NCBI Taxonomy" id="2818044"/>
    <lineage>
        <taxon>Bacteria</taxon>
        <taxon>Bacillati</taxon>
        <taxon>Bacillota</taxon>
        <taxon>Clostridia</taxon>
        <taxon>Peptostreptococcales</taxon>
        <taxon>Anaerovoracaceae</taxon>
        <taxon>Sinanaerobacter</taxon>
    </lineage>
</organism>
<dbReference type="EMBL" id="JAGSND010000009">
    <property type="protein sequence ID" value="MBR0598856.1"/>
    <property type="molecule type" value="Genomic_DNA"/>
</dbReference>
<keyword evidence="1" id="KW-0812">Transmembrane</keyword>
<dbReference type="Proteomes" id="UP000675664">
    <property type="component" value="Unassembled WGS sequence"/>
</dbReference>
<keyword evidence="1" id="KW-0472">Membrane</keyword>
<evidence type="ECO:0000256" key="1">
    <source>
        <dbReference type="SAM" id="Phobius"/>
    </source>
</evidence>
<evidence type="ECO:0000313" key="2">
    <source>
        <dbReference type="EMBL" id="MBR0598856.1"/>
    </source>
</evidence>
<gene>
    <name evidence="2" type="ORF">KCX82_13275</name>
</gene>
<dbReference type="AlphaFoldDB" id="A0A8J8B2L0"/>
<accession>A0A8J8B2L0</accession>
<evidence type="ECO:0000313" key="3">
    <source>
        <dbReference type="Proteomes" id="UP000675664"/>
    </source>
</evidence>